<dbReference type="EMBL" id="BRVP01000003">
    <property type="protein sequence ID" value="GLB51548.1"/>
    <property type="molecule type" value="Genomic_DNA"/>
</dbReference>
<evidence type="ECO:0000313" key="6">
    <source>
        <dbReference type="EMBL" id="GLB51548.1"/>
    </source>
</evidence>
<keyword evidence="2 5" id="KW-0812">Transmembrane</keyword>
<feature type="transmembrane region" description="Helical" evidence="5">
    <location>
        <begin position="376"/>
        <end position="393"/>
    </location>
</feature>
<keyword evidence="3 5" id="KW-1133">Transmembrane helix</keyword>
<gene>
    <name evidence="6" type="ORF">NBRC110019_05870</name>
</gene>
<dbReference type="InterPro" id="IPR052556">
    <property type="entry name" value="PolySynth_Transporter"/>
</dbReference>
<dbReference type="InterPro" id="IPR002797">
    <property type="entry name" value="Polysacc_synth"/>
</dbReference>
<comment type="caution">
    <text evidence="6">The sequence shown here is derived from an EMBL/GenBank/DDBJ whole genome shotgun (WGS) entry which is preliminary data.</text>
</comment>
<feature type="transmembrane region" description="Helical" evidence="5">
    <location>
        <begin position="307"/>
        <end position="332"/>
    </location>
</feature>
<dbReference type="PANTHER" id="PTHR43424:SF1">
    <property type="entry name" value="LOCUS PUTATIVE PROTEIN 1-RELATED"/>
    <property type="match status" value="1"/>
</dbReference>
<dbReference type="RefSeq" id="WP_281752192.1">
    <property type="nucleotide sequence ID" value="NZ_BRVP01000003.1"/>
</dbReference>
<name>A0A9W6EVH7_9FLAO</name>
<comment type="subcellular location">
    <subcellularLocation>
        <location evidence="1">Membrane</location>
        <topology evidence="1">Multi-pass membrane protein</topology>
    </subcellularLocation>
</comment>
<feature type="transmembrane region" description="Helical" evidence="5">
    <location>
        <begin position="98"/>
        <end position="119"/>
    </location>
</feature>
<proteinExistence type="predicted"/>
<sequence length="450" mass="51414">MKLINNIYSKLSLSTNKKKVVKNIYWAVLGKVVNIVSGLLVGIFIARYLGPDQYGIMNYVVSFVTLFNVLATFGFDNIEIRELSRKEFSVEKILGTAIVLRLFFATTTFLLVVITASIFETDSFTFWMIIIYALSLIFQTLNIIRNYFTSIVLNEYVVKSEIARTVFGGVIKVILLLLHAPLKYFIIALTFDFFIICLGYIISYKKKKGSFHEWSFDKKLAFYQIKESFPLLFSGAAIIIYQKIDQVMIKNMIDESSVGQYAVGAKLAEFLMFIPMVISQTISPLLVRARERSQEEYEKKRQSFLDIIFWSTFVFSLILSLLAKPVILMLYGSAYADAIPVLQIMSWKAVFSAMFSSSGQIIIIQRIQKLAVFRNLIGCAFSVLMNLFLIPIYGILGSAAISIITLFLTGFLSHLIIKPYREIFFVQSNSIFSGFFRIKNLMFQTLKKLK</sequence>
<dbReference type="GO" id="GO:0016020">
    <property type="term" value="C:membrane"/>
    <property type="evidence" value="ECO:0007669"/>
    <property type="project" value="UniProtKB-SubCell"/>
</dbReference>
<evidence type="ECO:0000256" key="3">
    <source>
        <dbReference type="ARBA" id="ARBA00022989"/>
    </source>
</evidence>
<feature type="transmembrane region" description="Helical" evidence="5">
    <location>
        <begin position="24"/>
        <end position="50"/>
    </location>
</feature>
<feature type="transmembrane region" description="Helical" evidence="5">
    <location>
        <begin position="56"/>
        <end position="78"/>
    </location>
</feature>
<feature type="transmembrane region" description="Helical" evidence="5">
    <location>
        <begin position="399"/>
        <end position="417"/>
    </location>
</feature>
<feature type="transmembrane region" description="Helical" evidence="5">
    <location>
        <begin position="344"/>
        <end position="364"/>
    </location>
</feature>
<protein>
    <submittedName>
        <fullName evidence="6">O-unit flippase</fullName>
    </submittedName>
</protein>
<keyword evidence="4 5" id="KW-0472">Membrane</keyword>
<evidence type="ECO:0000313" key="7">
    <source>
        <dbReference type="Proteomes" id="UP001143545"/>
    </source>
</evidence>
<accession>A0A9W6EVH7</accession>
<dbReference type="PANTHER" id="PTHR43424">
    <property type="entry name" value="LOCUS PUTATIVE PROTEIN 1-RELATED"/>
    <property type="match status" value="1"/>
</dbReference>
<feature type="transmembrane region" description="Helical" evidence="5">
    <location>
        <begin position="184"/>
        <end position="202"/>
    </location>
</feature>
<dbReference type="Proteomes" id="UP001143545">
    <property type="component" value="Unassembled WGS sequence"/>
</dbReference>
<dbReference type="AlphaFoldDB" id="A0A9W6EVH7"/>
<evidence type="ECO:0000256" key="5">
    <source>
        <dbReference type="SAM" id="Phobius"/>
    </source>
</evidence>
<evidence type="ECO:0000256" key="4">
    <source>
        <dbReference type="ARBA" id="ARBA00023136"/>
    </source>
</evidence>
<feature type="transmembrane region" description="Helical" evidence="5">
    <location>
        <begin position="156"/>
        <end position="178"/>
    </location>
</feature>
<dbReference type="CDD" id="cd13128">
    <property type="entry name" value="MATE_Wzx_like"/>
    <property type="match status" value="1"/>
</dbReference>
<keyword evidence="7" id="KW-1185">Reference proteome</keyword>
<dbReference type="Pfam" id="PF01943">
    <property type="entry name" value="Polysacc_synt"/>
    <property type="match status" value="1"/>
</dbReference>
<reference evidence="6" key="1">
    <citation type="submission" date="2022-07" db="EMBL/GenBank/DDBJ databases">
        <title>Taxonomy of Novel Oxalotrophic and Methylotrophic Bacteria.</title>
        <authorList>
            <person name="Sahin N."/>
            <person name="Tani A."/>
        </authorList>
    </citation>
    <scope>NUCLEOTIDE SEQUENCE</scope>
    <source>
        <strain evidence="6">AM327</strain>
    </source>
</reference>
<evidence type="ECO:0000256" key="1">
    <source>
        <dbReference type="ARBA" id="ARBA00004141"/>
    </source>
</evidence>
<organism evidence="6 7">
    <name type="scientific">Neptunitalea chrysea</name>
    <dbReference type="NCBI Taxonomy" id="1647581"/>
    <lineage>
        <taxon>Bacteria</taxon>
        <taxon>Pseudomonadati</taxon>
        <taxon>Bacteroidota</taxon>
        <taxon>Flavobacteriia</taxon>
        <taxon>Flavobacteriales</taxon>
        <taxon>Flavobacteriaceae</taxon>
        <taxon>Neptunitalea</taxon>
    </lineage>
</organism>
<feature type="transmembrane region" description="Helical" evidence="5">
    <location>
        <begin position="125"/>
        <end position="144"/>
    </location>
</feature>
<evidence type="ECO:0000256" key="2">
    <source>
        <dbReference type="ARBA" id="ARBA00022692"/>
    </source>
</evidence>